<name>A0ABU1F4P0_9RHOB</name>
<dbReference type="RefSeq" id="WP_310455801.1">
    <property type="nucleotide sequence ID" value="NZ_JAVKPH010000002.1"/>
</dbReference>
<reference evidence="2 3" key="1">
    <citation type="submission" date="2023-09" db="EMBL/GenBank/DDBJ databases">
        <title>Xinfangfangia sedmenti sp. nov., isolated the sedment.</title>
        <authorList>
            <person name="Xu L."/>
        </authorList>
    </citation>
    <scope>NUCLEOTIDE SEQUENCE [LARGE SCALE GENOMIC DNA]</scope>
    <source>
        <strain evidence="2 3">LG-4</strain>
    </source>
</reference>
<comment type="caution">
    <text evidence="2">The sequence shown here is derived from an EMBL/GenBank/DDBJ whole genome shotgun (WGS) entry which is preliminary data.</text>
</comment>
<gene>
    <name evidence="2" type="ORF">RGD00_03130</name>
</gene>
<dbReference type="GO" id="GO:0016740">
    <property type="term" value="F:transferase activity"/>
    <property type="evidence" value="ECO:0007669"/>
    <property type="project" value="UniProtKB-KW"/>
</dbReference>
<dbReference type="Pfam" id="PF04230">
    <property type="entry name" value="PS_pyruv_trans"/>
    <property type="match status" value="1"/>
</dbReference>
<dbReference type="EMBL" id="JAVKPH010000002">
    <property type="protein sequence ID" value="MDR5651583.1"/>
    <property type="molecule type" value="Genomic_DNA"/>
</dbReference>
<protein>
    <submittedName>
        <fullName evidence="2">Polysaccharide pyruvyl transferase family protein</fullName>
    </submittedName>
</protein>
<keyword evidence="3" id="KW-1185">Reference proteome</keyword>
<evidence type="ECO:0000259" key="1">
    <source>
        <dbReference type="Pfam" id="PF04230"/>
    </source>
</evidence>
<feature type="domain" description="Polysaccharide pyruvyl transferase" evidence="1">
    <location>
        <begin position="111"/>
        <end position="274"/>
    </location>
</feature>
<sequence length="343" mass="37554">MSGKKIVLMNHTDMQGHHFGCARVMRLIEEGLTARGCVIHARLDGKEDWRTNPVSLRLLAGCDAIVINGEGTLHHGRKKAGWLMEVAAHEVTRGKELALVNALYQENPDGWAPLLQRFAHLYARDSRSAAEMSRQAGRPVAHFGDLSTSAGAVPGAAVRHGIMVGDSVRNSATARLAGLAAELDRSEPARLIPLTVSMREENPYRPWLSRALRRWTVAIRQRRMLARHPLMRYLSSEAEYVGMLRAARLSVTGRFHGICLNLVTATPFIAVTSNSWKIEALFEDAGLDPRRLVAQDRLTPDLVLGTDWSFSAGEEANIAAFLARSQAGAAAMFDAIARRGPAG</sequence>
<keyword evidence="2" id="KW-0808">Transferase</keyword>
<proteinExistence type="predicted"/>
<organism evidence="2 3">
    <name type="scientific">Ruixingdingia sedimenti</name>
    <dbReference type="NCBI Taxonomy" id="3073604"/>
    <lineage>
        <taxon>Bacteria</taxon>
        <taxon>Pseudomonadati</taxon>
        <taxon>Pseudomonadota</taxon>
        <taxon>Alphaproteobacteria</taxon>
        <taxon>Rhodobacterales</taxon>
        <taxon>Paracoccaceae</taxon>
        <taxon>Ruixingdingia</taxon>
    </lineage>
</organism>
<dbReference type="Proteomes" id="UP001247754">
    <property type="component" value="Unassembled WGS sequence"/>
</dbReference>
<evidence type="ECO:0000313" key="3">
    <source>
        <dbReference type="Proteomes" id="UP001247754"/>
    </source>
</evidence>
<evidence type="ECO:0000313" key="2">
    <source>
        <dbReference type="EMBL" id="MDR5651583.1"/>
    </source>
</evidence>
<accession>A0ABU1F4P0</accession>
<dbReference type="InterPro" id="IPR007345">
    <property type="entry name" value="Polysacch_pyruvyl_Trfase"/>
</dbReference>